<gene>
    <name evidence="1" type="ORF">GDO81_001064</name>
</gene>
<sequence>MNHKAQQVGDAGAISCAGYMVANTHHSLCYYPCKDRIAVQAPPGRGTACKHIQPGPVHPSVLCKDTEDLKNLLSG</sequence>
<dbReference type="Proteomes" id="UP000824782">
    <property type="component" value="Unassembled WGS sequence"/>
</dbReference>
<reference evidence="1" key="1">
    <citation type="thesis" date="2020" institute="ProQuest LLC" country="789 East Eisenhower Parkway, Ann Arbor, MI, USA">
        <title>Comparative Genomics and Chromosome Evolution.</title>
        <authorList>
            <person name="Mudd A.B."/>
        </authorList>
    </citation>
    <scope>NUCLEOTIDE SEQUENCE</scope>
    <source>
        <strain evidence="1">237g6f4</strain>
        <tissue evidence="1">Blood</tissue>
    </source>
</reference>
<evidence type="ECO:0000313" key="2">
    <source>
        <dbReference type="Proteomes" id="UP000824782"/>
    </source>
</evidence>
<comment type="caution">
    <text evidence="1">The sequence shown here is derived from an EMBL/GenBank/DDBJ whole genome shotgun (WGS) entry which is preliminary data.</text>
</comment>
<accession>A0AAV7D9I1</accession>
<keyword evidence="2" id="KW-1185">Reference proteome</keyword>
<organism evidence="1 2">
    <name type="scientific">Engystomops pustulosus</name>
    <name type="common">Tungara frog</name>
    <name type="synonym">Physalaemus pustulosus</name>
    <dbReference type="NCBI Taxonomy" id="76066"/>
    <lineage>
        <taxon>Eukaryota</taxon>
        <taxon>Metazoa</taxon>
        <taxon>Chordata</taxon>
        <taxon>Craniata</taxon>
        <taxon>Vertebrata</taxon>
        <taxon>Euteleostomi</taxon>
        <taxon>Amphibia</taxon>
        <taxon>Batrachia</taxon>
        <taxon>Anura</taxon>
        <taxon>Neobatrachia</taxon>
        <taxon>Hyloidea</taxon>
        <taxon>Leptodactylidae</taxon>
        <taxon>Leiuperinae</taxon>
        <taxon>Engystomops</taxon>
    </lineage>
</organism>
<protein>
    <submittedName>
        <fullName evidence="1">Uncharacterized protein</fullName>
    </submittedName>
</protein>
<proteinExistence type="predicted"/>
<name>A0AAV7D9I1_ENGPU</name>
<dbReference type="EMBL" id="WNYA01000001">
    <property type="protein sequence ID" value="KAG8594079.1"/>
    <property type="molecule type" value="Genomic_DNA"/>
</dbReference>
<evidence type="ECO:0000313" key="1">
    <source>
        <dbReference type="EMBL" id="KAG8594079.1"/>
    </source>
</evidence>
<dbReference type="AlphaFoldDB" id="A0AAV7D9I1"/>